<evidence type="ECO:0008006" key="3">
    <source>
        <dbReference type="Google" id="ProtNLM"/>
    </source>
</evidence>
<sequence>MTGPVTGSTDYDGRSFRSAATETATSAGVPVGRYHQKGDIVWAEFSGGAVVSGYLVGRQAGDGRLDLAYCQVLADRTVVSGRCVSTPEILPDGRIRLREDWERHGVGASRGVSYIEEIAEPEPSAGLVRRDLT</sequence>
<reference evidence="1 2" key="1">
    <citation type="submission" date="2019-06" db="EMBL/GenBank/DDBJ databases">
        <title>Streptomyces sporangiiformans sp. nov., a novel actinomycete isolated from soil in Mount Song.</title>
        <authorList>
            <person name="Han L."/>
        </authorList>
    </citation>
    <scope>NUCLEOTIDE SEQUENCE [LARGE SCALE GENOMIC DNA]</scope>
    <source>
        <strain evidence="1 2">NEAU-SSA 1</strain>
    </source>
</reference>
<comment type="caution">
    <text evidence="1">The sequence shown here is derived from an EMBL/GenBank/DDBJ whole genome shotgun (WGS) entry which is preliminary data.</text>
</comment>
<proteinExistence type="predicted"/>
<protein>
    <recommendedName>
        <fullName evidence="3">N-acetylglutamate synthase</fullName>
    </recommendedName>
</protein>
<dbReference type="Proteomes" id="UP000317378">
    <property type="component" value="Unassembled WGS sequence"/>
</dbReference>
<dbReference type="RefSeq" id="WP_119103698.1">
    <property type="nucleotide sequence ID" value="NZ_QXMJ01000173.1"/>
</dbReference>
<dbReference type="EMBL" id="VCHX02000173">
    <property type="protein sequence ID" value="TPQ18609.1"/>
    <property type="molecule type" value="Genomic_DNA"/>
</dbReference>
<accession>A0A505DJE9</accession>
<evidence type="ECO:0000313" key="2">
    <source>
        <dbReference type="Proteomes" id="UP000317378"/>
    </source>
</evidence>
<dbReference type="InterPro" id="IPR058595">
    <property type="entry name" value="Avidin-like"/>
</dbReference>
<name>A0A505DJE9_9ACTN</name>
<gene>
    <name evidence="1" type="ORF">FGD71_030100</name>
</gene>
<dbReference type="OrthoDB" id="5684515at2"/>
<keyword evidence="2" id="KW-1185">Reference proteome</keyword>
<organism evidence="1 2">
    <name type="scientific">Streptomyces sporangiiformans</name>
    <dbReference type="NCBI Taxonomy" id="2315329"/>
    <lineage>
        <taxon>Bacteria</taxon>
        <taxon>Bacillati</taxon>
        <taxon>Actinomycetota</taxon>
        <taxon>Actinomycetes</taxon>
        <taxon>Kitasatosporales</taxon>
        <taxon>Streptomycetaceae</taxon>
        <taxon>Streptomyces</taxon>
    </lineage>
</organism>
<evidence type="ECO:0000313" key="1">
    <source>
        <dbReference type="EMBL" id="TPQ18609.1"/>
    </source>
</evidence>
<dbReference type="Pfam" id="PF26421">
    <property type="entry name" value="Avidin_like"/>
    <property type="match status" value="1"/>
</dbReference>
<dbReference type="AlphaFoldDB" id="A0A505DJE9"/>